<evidence type="ECO:0000256" key="4">
    <source>
        <dbReference type="ARBA" id="ARBA00022723"/>
    </source>
</evidence>
<dbReference type="PANTHER" id="PTHR22937">
    <property type="entry name" value="E3 UBIQUITIN-PROTEIN LIGASE RNF165"/>
    <property type="match status" value="1"/>
</dbReference>
<feature type="domain" description="RING-type" evidence="9">
    <location>
        <begin position="307"/>
        <end position="348"/>
    </location>
</feature>
<dbReference type="GO" id="GO:0008270">
    <property type="term" value="F:zinc ion binding"/>
    <property type="evidence" value="ECO:0007669"/>
    <property type="project" value="UniProtKB-KW"/>
</dbReference>
<dbReference type="SUPFAM" id="SSF57850">
    <property type="entry name" value="RING/U-box"/>
    <property type="match status" value="1"/>
</dbReference>
<comment type="caution">
    <text evidence="10">The sequence shown here is derived from an EMBL/GenBank/DDBJ whole genome shotgun (WGS) entry which is preliminary data.</text>
</comment>
<dbReference type="Gene3D" id="3.30.40.10">
    <property type="entry name" value="Zinc/RING finger domain, C3HC4 (zinc finger)"/>
    <property type="match status" value="1"/>
</dbReference>
<organism evidence="10 11">
    <name type="scientific">Galdieria yellowstonensis</name>
    <dbReference type="NCBI Taxonomy" id="3028027"/>
    <lineage>
        <taxon>Eukaryota</taxon>
        <taxon>Rhodophyta</taxon>
        <taxon>Bangiophyceae</taxon>
        <taxon>Galdieriales</taxon>
        <taxon>Galdieriaceae</taxon>
        <taxon>Galdieria</taxon>
    </lineage>
</organism>
<evidence type="ECO:0000313" key="10">
    <source>
        <dbReference type="EMBL" id="KAK4522603.1"/>
    </source>
</evidence>
<dbReference type="PANTHER" id="PTHR22937:SF65">
    <property type="entry name" value="E3 UBIQUITIN-PROTEIN LIGASE ARK2C"/>
    <property type="match status" value="1"/>
</dbReference>
<protein>
    <recommendedName>
        <fullName evidence="2">RING-type E3 ubiquitin transferase</fullName>
        <ecNumber evidence="2">2.3.2.27</ecNumber>
    </recommendedName>
</protein>
<keyword evidence="6" id="KW-0833">Ubl conjugation pathway</keyword>
<dbReference type="PROSITE" id="PS50089">
    <property type="entry name" value="ZF_RING_2"/>
    <property type="match status" value="1"/>
</dbReference>
<evidence type="ECO:0000256" key="8">
    <source>
        <dbReference type="PROSITE-ProRule" id="PRU00175"/>
    </source>
</evidence>
<dbReference type="GO" id="GO:0061630">
    <property type="term" value="F:ubiquitin protein ligase activity"/>
    <property type="evidence" value="ECO:0007669"/>
    <property type="project" value="UniProtKB-EC"/>
</dbReference>
<sequence length="402" mass="45570">MGSECLAFPQSLSEEESAKETAVAAEASLKRKVVEDIICSASSTVSRAVAVVFSFPNCVRDRLPNRLCVHQLQLPFLVETFVSPTLDAILGAEKLVRGSVGDLWRNTFRNEFHHSESQNTEQASGNIEEEKTPNLYYKIQRFLFSGNFSTCLFSPCLLTRIFLKERRNVEDSTSTHNDHEISMSSYSERTVYVTMLPLVQLIRSFSCVPFRFPNSTLFSSHGGEDDDFPRLTANMGEESFDDLLSLQETSTCFSRPADSVLIERCTAKRTYQLAASFETRDTCKGPVENDSCGKTDTMLFRYNQEYCSICLENYVNGDVLRVLPCLHFFHVSCIDNWLMTDKACPLCKWDIDRGLLYSSWEDSWTSGESNYSSTVATSSAIDLIEQEPEINWGEWFRSLFSP</sequence>
<keyword evidence="4" id="KW-0479">Metal-binding</keyword>
<evidence type="ECO:0000313" key="11">
    <source>
        <dbReference type="Proteomes" id="UP001300502"/>
    </source>
</evidence>
<evidence type="ECO:0000256" key="7">
    <source>
        <dbReference type="ARBA" id="ARBA00022833"/>
    </source>
</evidence>
<evidence type="ECO:0000256" key="3">
    <source>
        <dbReference type="ARBA" id="ARBA00022679"/>
    </source>
</evidence>
<evidence type="ECO:0000256" key="5">
    <source>
        <dbReference type="ARBA" id="ARBA00022771"/>
    </source>
</evidence>
<dbReference type="Pfam" id="PF13639">
    <property type="entry name" value="zf-RING_2"/>
    <property type="match status" value="1"/>
</dbReference>
<keyword evidence="5 8" id="KW-0863">Zinc-finger</keyword>
<dbReference type="Proteomes" id="UP001300502">
    <property type="component" value="Unassembled WGS sequence"/>
</dbReference>
<keyword evidence="3" id="KW-0808">Transferase</keyword>
<dbReference type="AlphaFoldDB" id="A0AAV9I2Q8"/>
<dbReference type="InterPro" id="IPR013083">
    <property type="entry name" value="Znf_RING/FYVE/PHD"/>
</dbReference>
<dbReference type="EC" id="2.3.2.27" evidence="2"/>
<dbReference type="InterPro" id="IPR001841">
    <property type="entry name" value="Znf_RING"/>
</dbReference>
<dbReference type="SMART" id="SM00184">
    <property type="entry name" value="RING"/>
    <property type="match status" value="1"/>
</dbReference>
<dbReference type="EMBL" id="JANCYU010000006">
    <property type="protein sequence ID" value="KAK4522603.1"/>
    <property type="molecule type" value="Genomic_DNA"/>
</dbReference>
<keyword evidence="11" id="KW-1185">Reference proteome</keyword>
<name>A0AAV9I2Q8_9RHOD</name>
<evidence type="ECO:0000256" key="2">
    <source>
        <dbReference type="ARBA" id="ARBA00012483"/>
    </source>
</evidence>
<dbReference type="InterPro" id="IPR011016">
    <property type="entry name" value="Znf_RING-CH"/>
</dbReference>
<evidence type="ECO:0000256" key="1">
    <source>
        <dbReference type="ARBA" id="ARBA00000900"/>
    </source>
</evidence>
<dbReference type="InterPro" id="IPR045191">
    <property type="entry name" value="MBR1/2-like"/>
</dbReference>
<keyword evidence="7" id="KW-0862">Zinc</keyword>
<proteinExistence type="predicted"/>
<evidence type="ECO:0000259" key="9">
    <source>
        <dbReference type="PROSITE" id="PS50089"/>
    </source>
</evidence>
<comment type="catalytic activity">
    <reaction evidence="1">
        <text>S-ubiquitinyl-[E2 ubiquitin-conjugating enzyme]-L-cysteine + [acceptor protein]-L-lysine = [E2 ubiquitin-conjugating enzyme]-L-cysteine + N(6)-ubiquitinyl-[acceptor protein]-L-lysine.</text>
        <dbReference type="EC" id="2.3.2.27"/>
    </reaction>
</comment>
<dbReference type="SMART" id="SM00744">
    <property type="entry name" value="RINGv"/>
    <property type="match status" value="1"/>
</dbReference>
<accession>A0AAV9I2Q8</accession>
<evidence type="ECO:0000256" key="6">
    <source>
        <dbReference type="ARBA" id="ARBA00022786"/>
    </source>
</evidence>
<reference evidence="10 11" key="1">
    <citation type="submission" date="2022-07" db="EMBL/GenBank/DDBJ databases">
        <title>Genome-wide signatures of adaptation to extreme environments.</title>
        <authorList>
            <person name="Cho C.H."/>
            <person name="Yoon H.S."/>
        </authorList>
    </citation>
    <scope>NUCLEOTIDE SEQUENCE [LARGE SCALE GENOMIC DNA]</scope>
    <source>
        <strain evidence="10 11">108.79 E11</strain>
    </source>
</reference>
<dbReference type="GO" id="GO:0005634">
    <property type="term" value="C:nucleus"/>
    <property type="evidence" value="ECO:0007669"/>
    <property type="project" value="TreeGrafter"/>
</dbReference>
<gene>
    <name evidence="10" type="ORF">GAYE_PCTG10G0493</name>
</gene>